<dbReference type="AlphaFoldDB" id="A0A1H1PEA1"/>
<feature type="transmembrane region" description="Helical" evidence="2">
    <location>
        <begin position="623"/>
        <end position="641"/>
    </location>
</feature>
<feature type="region of interest" description="Disordered" evidence="1">
    <location>
        <begin position="652"/>
        <end position="673"/>
    </location>
</feature>
<proteinExistence type="predicted"/>
<name>A0A1H1PEA1_9MICO</name>
<dbReference type="RefSeq" id="WP_092666459.1">
    <property type="nucleotide sequence ID" value="NZ_LT629734.1"/>
</dbReference>
<evidence type="ECO:0000313" key="5">
    <source>
        <dbReference type="Proteomes" id="UP000199649"/>
    </source>
</evidence>
<keyword evidence="2" id="KW-0472">Membrane</keyword>
<keyword evidence="5" id="KW-1185">Reference proteome</keyword>
<gene>
    <name evidence="4" type="ORF">SAMN04489719_1530</name>
</gene>
<keyword evidence="2" id="KW-0812">Transmembrane</keyword>
<evidence type="ECO:0000256" key="3">
    <source>
        <dbReference type="SAM" id="SignalP"/>
    </source>
</evidence>
<feature type="signal peptide" evidence="3">
    <location>
        <begin position="1"/>
        <end position="27"/>
    </location>
</feature>
<keyword evidence="2" id="KW-1133">Transmembrane helix</keyword>
<dbReference type="Pfam" id="PF19516">
    <property type="entry name" value="DUF6049"/>
    <property type="match status" value="2"/>
</dbReference>
<dbReference type="EMBL" id="LT629734">
    <property type="protein sequence ID" value="SDS09420.1"/>
    <property type="molecule type" value="Genomic_DNA"/>
</dbReference>
<evidence type="ECO:0000313" key="4">
    <source>
        <dbReference type="EMBL" id="SDS09420.1"/>
    </source>
</evidence>
<protein>
    <submittedName>
        <fullName evidence="4">Uncharacterized protein</fullName>
    </submittedName>
</protein>
<keyword evidence="3" id="KW-0732">Signal</keyword>
<dbReference type="OrthoDB" id="4985746at2"/>
<dbReference type="Proteomes" id="UP000199649">
    <property type="component" value="Chromosome I"/>
</dbReference>
<feature type="chain" id="PRO_5039078767" evidence="3">
    <location>
        <begin position="28"/>
        <end position="673"/>
    </location>
</feature>
<organism evidence="4 5">
    <name type="scientific">Agrococcus carbonis</name>
    <dbReference type="NCBI Taxonomy" id="684552"/>
    <lineage>
        <taxon>Bacteria</taxon>
        <taxon>Bacillati</taxon>
        <taxon>Actinomycetota</taxon>
        <taxon>Actinomycetes</taxon>
        <taxon>Micrococcales</taxon>
        <taxon>Microbacteriaceae</taxon>
        <taxon>Agrococcus</taxon>
    </lineage>
</organism>
<reference evidence="5" key="1">
    <citation type="submission" date="2016-10" db="EMBL/GenBank/DDBJ databases">
        <authorList>
            <person name="Varghese N."/>
            <person name="Submissions S."/>
        </authorList>
    </citation>
    <scope>NUCLEOTIDE SEQUENCE [LARGE SCALE GENOMIC DNA]</scope>
    <source>
        <strain evidence="5">DSM 22965</strain>
    </source>
</reference>
<evidence type="ECO:0000256" key="2">
    <source>
        <dbReference type="SAM" id="Phobius"/>
    </source>
</evidence>
<evidence type="ECO:0000256" key="1">
    <source>
        <dbReference type="SAM" id="MobiDB-lite"/>
    </source>
</evidence>
<dbReference type="STRING" id="684552.SAMN04489719_1530"/>
<sequence>MLSAGRLARWRAGACALAALATAVVTAGGAAPTPAVAAAQPDPAPSVVVAPVDPLLSDGETLRLDVTVDNPGSAETPAASLEVLLTTAPIGTRYGLSRWYDGDAILASSAVGTVDVPAVPAGDRQTVRVVIEAEQHGLDDRPWGTYGVAASAPEIGSGASVVVHDEPGDASPTTLALAAPIGSGVRGDGLLTADELERATEPGGELRVLVGAAREADATLGIDPAFGASAAALGDEAPSSVRDWLDRADTASTYPLLYGNADPIAQVRAGVFPVEPLGIPRPDDDPLPATTGLVGTRQPVIDATESPVRQAELESLAAVGTVVLSTEALDEQLEGSTPSARARIDGVDVLAADAQLQQLLHEMGTAADAAESRDLQARIVGLLATITRERPSDPRTLVGVLPTQPGSDAAGLLGTLAAAGFVETAGIDAALETEPRDASLLAVDEAALGDGADLVLAALEQEADVSSIASIVDEPERLLAELRLSLLAALPDAGREITDADRRAIDNLGTAMGEMRGAVQIIGGSPIHAVGESVPLPITIANQLDVPAHVVLSVRPTNALVTVPEPRVDVTIAPDSQQRVQVPIDVVGTGSLLLIAQLHTPDGQPIGELQLLRISAQPTIEAVVAWALAIAIVLLLGFGILRSIQKRRRGQAHGDIDDLAAREPREAATEGAA</sequence>
<dbReference type="InterPro" id="IPR046112">
    <property type="entry name" value="DUF6049"/>
</dbReference>
<accession>A0A1H1PEA1</accession>